<dbReference type="InterPro" id="IPR044217">
    <property type="entry name" value="CLPT1/2"/>
</dbReference>
<comment type="caution">
    <text evidence="3">The sequence shown here is derived from an EMBL/GenBank/DDBJ whole genome shotgun (WGS) entry which is preliminary data.</text>
</comment>
<dbReference type="PANTHER" id="PTHR47016">
    <property type="entry name" value="ATP-DEPENDENT CLP PROTEASE ATP-BINDING SUBUNIT CLPT1, CHLOROPLASTIC"/>
    <property type="match status" value="1"/>
</dbReference>
<name>A0A2P6P7N6_ROSCH</name>
<accession>A0A2P6P7N6</accession>
<reference evidence="3 4" key="1">
    <citation type="journal article" date="2018" name="Nat. Genet.">
        <title>The Rosa genome provides new insights in the design of modern roses.</title>
        <authorList>
            <person name="Bendahmane M."/>
        </authorList>
    </citation>
    <scope>NUCLEOTIDE SEQUENCE [LARGE SCALE GENOMIC DNA]</scope>
    <source>
        <strain evidence="4">cv. Old Blush</strain>
    </source>
</reference>
<evidence type="ECO:0000256" key="1">
    <source>
        <dbReference type="PROSITE-ProRule" id="PRU01251"/>
    </source>
</evidence>
<dbReference type="InterPro" id="IPR004176">
    <property type="entry name" value="Clp_R_N"/>
</dbReference>
<evidence type="ECO:0000313" key="4">
    <source>
        <dbReference type="Proteomes" id="UP000238479"/>
    </source>
</evidence>
<protein>
    <recommendedName>
        <fullName evidence="2">Clp R domain-containing protein</fullName>
    </recommendedName>
</protein>
<keyword evidence="4" id="KW-1185">Reference proteome</keyword>
<dbReference type="Pfam" id="PF02861">
    <property type="entry name" value="Clp_N"/>
    <property type="match status" value="1"/>
</dbReference>
<keyword evidence="1" id="KW-0677">Repeat</keyword>
<gene>
    <name evidence="3" type="ORF">RchiOBHm_Chr7g0200491</name>
</gene>
<dbReference type="Proteomes" id="UP000238479">
    <property type="component" value="Chromosome 7"/>
</dbReference>
<dbReference type="OrthoDB" id="2014724at2759"/>
<organism evidence="3 4">
    <name type="scientific">Rosa chinensis</name>
    <name type="common">China rose</name>
    <dbReference type="NCBI Taxonomy" id="74649"/>
    <lineage>
        <taxon>Eukaryota</taxon>
        <taxon>Viridiplantae</taxon>
        <taxon>Streptophyta</taxon>
        <taxon>Embryophyta</taxon>
        <taxon>Tracheophyta</taxon>
        <taxon>Spermatophyta</taxon>
        <taxon>Magnoliopsida</taxon>
        <taxon>eudicotyledons</taxon>
        <taxon>Gunneridae</taxon>
        <taxon>Pentapetalae</taxon>
        <taxon>rosids</taxon>
        <taxon>fabids</taxon>
        <taxon>Rosales</taxon>
        <taxon>Rosaceae</taxon>
        <taxon>Rosoideae</taxon>
        <taxon>Rosoideae incertae sedis</taxon>
        <taxon>Rosa</taxon>
    </lineage>
</organism>
<evidence type="ECO:0000259" key="2">
    <source>
        <dbReference type="PROSITE" id="PS51903"/>
    </source>
</evidence>
<dbReference type="AlphaFoldDB" id="A0A2P6P7N6"/>
<dbReference type="PROSITE" id="PS51903">
    <property type="entry name" value="CLP_R"/>
    <property type="match status" value="1"/>
</dbReference>
<dbReference type="InterPro" id="IPR036628">
    <property type="entry name" value="Clp_N_dom_sf"/>
</dbReference>
<feature type="domain" description="Clp R" evidence="2">
    <location>
        <begin position="84"/>
        <end position="229"/>
    </location>
</feature>
<sequence length="234" mass="25590">MAAHSLSKLPAFVSAFNPNQTTKPESCSLPLTTTLKPTSLQNLWLGTNSLGVRAQLPKLRPFSSTICLSLPTAIKERVSSNEEVPKWSSRAIKSFAMGELEARKLKYPTTGTEAILMGILIEGTTLASKILRANGVTLFKVREETIKLLGKADMYFFSPEHPALTDEAQRVLDWAVDKKIKSGGSGEITTSHLLLGIWYEVDSPGHKIMASLGFNEEKVKELESLISEPGFIDG</sequence>
<dbReference type="Gramene" id="PRQ17946">
    <property type="protein sequence ID" value="PRQ17946"/>
    <property type="gene ID" value="RchiOBHm_Chr7g0200491"/>
</dbReference>
<dbReference type="PANTHER" id="PTHR47016:SF2">
    <property type="entry name" value="ATP-DEPENDENT CLP PROTEASE ATP-BINDING SUBUNIT CLPT2, CHLOROPLASTIC"/>
    <property type="match status" value="1"/>
</dbReference>
<proteinExistence type="predicted"/>
<evidence type="ECO:0000313" key="3">
    <source>
        <dbReference type="EMBL" id="PRQ17946.1"/>
    </source>
</evidence>
<dbReference type="EMBL" id="PDCK01000045">
    <property type="protein sequence ID" value="PRQ17946.1"/>
    <property type="molecule type" value="Genomic_DNA"/>
</dbReference>
<dbReference type="Gene3D" id="1.10.1780.10">
    <property type="entry name" value="Clp, N-terminal domain"/>
    <property type="match status" value="1"/>
</dbReference>
<dbReference type="OMA" id="SKQCTIR"/>
<dbReference type="STRING" id="74649.A0A2P6P7N6"/>
<dbReference type="SUPFAM" id="SSF81923">
    <property type="entry name" value="Double Clp-N motif"/>
    <property type="match status" value="1"/>
</dbReference>